<dbReference type="AlphaFoldDB" id="A0A9P6HGS5"/>
<evidence type="ECO:0000313" key="3">
    <source>
        <dbReference type="Proteomes" id="UP000736335"/>
    </source>
</evidence>
<proteinExistence type="predicted"/>
<name>A0A9P6HGS5_9AGAM</name>
<gene>
    <name evidence="2" type="ORF">BJ322DRAFT_1209893</name>
</gene>
<reference evidence="2" key="2">
    <citation type="submission" date="2020-11" db="EMBL/GenBank/DDBJ databases">
        <authorList>
            <consortium name="DOE Joint Genome Institute"/>
            <person name="Kuo A."/>
            <person name="Miyauchi S."/>
            <person name="Kiss E."/>
            <person name="Drula E."/>
            <person name="Kohler A."/>
            <person name="Sanchez-Garcia M."/>
            <person name="Andreopoulos B."/>
            <person name="Barry K.W."/>
            <person name="Bonito G."/>
            <person name="Buee M."/>
            <person name="Carver A."/>
            <person name="Chen C."/>
            <person name="Cichocki N."/>
            <person name="Clum A."/>
            <person name="Culley D."/>
            <person name="Crous P.W."/>
            <person name="Fauchery L."/>
            <person name="Girlanda M."/>
            <person name="Hayes R."/>
            <person name="Keri Z."/>
            <person name="Labutti K."/>
            <person name="Lipzen A."/>
            <person name="Lombard V."/>
            <person name="Magnuson J."/>
            <person name="Maillard F."/>
            <person name="Morin E."/>
            <person name="Murat C."/>
            <person name="Nolan M."/>
            <person name="Ohm R."/>
            <person name="Pangilinan J."/>
            <person name="Pereira M."/>
            <person name="Perotto S."/>
            <person name="Peter M."/>
            <person name="Riley R."/>
            <person name="Sitrit Y."/>
            <person name="Stielow B."/>
            <person name="Szollosi G."/>
            <person name="Zifcakova L."/>
            <person name="Stursova M."/>
            <person name="Spatafora J.W."/>
            <person name="Tedersoo L."/>
            <person name="Vaario L.-M."/>
            <person name="Yamada A."/>
            <person name="Yan M."/>
            <person name="Wang P."/>
            <person name="Xu J."/>
            <person name="Bruns T."/>
            <person name="Baldrian P."/>
            <person name="Vilgalys R."/>
            <person name="Henrissat B."/>
            <person name="Grigoriev I.V."/>
            <person name="Hibbett D."/>
            <person name="Nagy L.G."/>
            <person name="Martin F.M."/>
        </authorList>
    </citation>
    <scope>NUCLEOTIDE SEQUENCE</scope>
    <source>
        <strain evidence="2">UH-Tt-Lm1</strain>
    </source>
</reference>
<organism evidence="2 3">
    <name type="scientific">Thelephora terrestris</name>
    <dbReference type="NCBI Taxonomy" id="56493"/>
    <lineage>
        <taxon>Eukaryota</taxon>
        <taxon>Fungi</taxon>
        <taxon>Dikarya</taxon>
        <taxon>Basidiomycota</taxon>
        <taxon>Agaricomycotina</taxon>
        <taxon>Agaricomycetes</taxon>
        <taxon>Thelephorales</taxon>
        <taxon>Thelephoraceae</taxon>
        <taxon>Thelephora</taxon>
    </lineage>
</organism>
<dbReference type="EMBL" id="WIUZ02000005">
    <property type="protein sequence ID" value="KAF9786892.1"/>
    <property type="molecule type" value="Genomic_DNA"/>
</dbReference>
<comment type="caution">
    <text evidence="2">The sequence shown here is derived from an EMBL/GenBank/DDBJ whole genome shotgun (WGS) entry which is preliminary data.</text>
</comment>
<accession>A0A9P6HGS5</accession>
<keyword evidence="3" id="KW-1185">Reference proteome</keyword>
<evidence type="ECO:0000256" key="1">
    <source>
        <dbReference type="SAM" id="MobiDB-lite"/>
    </source>
</evidence>
<protein>
    <recommendedName>
        <fullName evidence="4">F-box domain-containing protein</fullName>
    </recommendedName>
</protein>
<evidence type="ECO:0008006" key="4">
    <source>
        <dbReference type="Google" id="ProtNLM"/>
    </source>
</evidence>
<reference evidence="2" key="1">
    <citation type="journal article" date="2020" name="Nat. Commun.">
        <title>Large-scale genome sequencing of mycorrhizal fungi provides insights into the early evolution of symbiotic traits.</title>
        <authorList>
            <person name="Miyauchi S."/>
            <person name="Kiss E."/>
            <person name="Kuo A."/>
            <person name="Drula E."/>
            <person name="Kohler A."/>
            <person name="Sanchez-Garcia M."/>
            <person name="Morin E."/>
            <person name="Andreopoulos B."/>
            <person name="Barry K.W."/>
            <person name="Bonito G."/>
            <person name="Buee M."/>
            <person name="Carver A."/>
            <person name="Chen C."/>
            <person name="Cichocki N."/>
            <person name="Clum A."/>
            <person name="Culley D."/>
            <person name="Crous P.W."/>
            <person name="Fauchery L."/>
            <person name="Girlanda M."/>
            <person name="Hayes R.D."/>
            <person name="Keri Z."/>
            <person name="LaButti K."/>
            <person name="Lipzen A."/>
            <person name="Lombard V."/>
            <person name="Magnuson J."/>
            <person name="Maillard F."/>
            <person name="Murat C."/>
            <person name="Nolan M."/>
            <person name="Ohm R.A."/>
            <person name="Pangilinan J."/>
            <person name="Pereira M.F."/>
            <person name="Perotto S."/>
            <person name="Peter M."/>
            <person name="Pfister S."/>
            <person name="Riley R."/>
            <person name="Sitrit Y."/>
            <person name="Stielow J.B."/>
            <person name="Szollosi G."/>
            <person name="Zifcakova L."/>
            <person name="Stursova M."/>
            <person name="Spatafora J.W."/>
            <person name="Tedersoo L."/>
            <person name="Vaario L.M."/>
            <person name="Yamada A."/>
            <person name="Yan M."/>
            <person name="Wang P."/>
            <person name="Xu J."/>
            <person name="Bruns T."/>
            <person name="Baldrian P."/>
            <person name="Vilgalys R."/>
            <person name="Dunand C."/>
            <person name="Henrissat B."/>
            <person name="Grigoriev I.V."/>
            <person name="Hibbett D."/>
            <person name="Nagy L.G."/>
            <person name="Martin F.M."/>
        </authorList>
    </citation>
    <scope>NUCLEOTIDE SEQUENCE</scope>
    <source>
        <strain evidence="2">UH-Tt-Lm1</strain>
    </source>
</reference>
<sequence length="690" mass="79205">MFCLLPHDILLRIAFELALTDPTSNPHHLVPLLQTCRYLHTTLSNSSNHDLYADIFKAKFDTSAPLRRFGAPALYSSNLSEQLVRYCTVLKHIRRADIYSPTILDDFWTAFIMMTENDGRNERQLAAAGLADYVERFVLERLWEGRASTNQWPAESTINALALWLMWFTTDHERLTAEFREEAEAREEAEQRQDLEYTQNSKRKMILDLLRPYILVSTRYPSFHAPDNHFNFPLDPATQDHLPFSLLTPHGIWPLYRRPEDTVSRLPHFTGMISLSHPLITVAAKLLYLARREAQPIQVPPTLIIDRATALAQNRTGVFPTQADILEFNRYRGSQFVDKGNWDDWKDGLSQEELYAEASSTWLPSLKSISSKWDPDWTRLISCTDPWNNSPFKRAVHMYGVLDGLWHGRMLMPDEGSYFRIANAVTLPAGFGESFPFVTTVPVMVRLREHHCIRPAKPLEVPEGDETDDLFDEGVRNGWLPGGTKFREDGRKLEVQDQHGRTLASYETYRPGRPNSHSEDTCDVCCARIGAAEEAMLDRVRERNFQQQDEDPGVSWGYDPMDVDDAYTESEDDEYPEIPEEFIETVCTGIHDIVITGETLHNHGQAWQHYYFYGRVRPWDGLISLVRVPKSNPRTNVFIFRGYIHGGKNFVGTWRARTSNIHSVPMEGPFSLGKRKDESDEPIPPCNLSA</sequence>
<dbReference type="Proteomes" id="UP000736335">
    <property type="component" value="Unassembled WGS sequence"/>
</dbReference>
<evidence type="ECO:0000313" key="2">
    <source>
        <dbReference type="EMBL" id="KAF9786892.1"/>
    </source>
</evidence>
<feature type="region of interest" description="Disordered" evidence="1">
    <location>
        <begin position="667"/>
        <end position="690"/>
    </location>
</feature>
<dbReference type="OrthoDB" id="5595695at2759"/>